<evidence type="ECO:0000313" key="9">
    <source>
        <dbReference type="Proteomes" id="UP000824890"/>
    </source>
</evidence>
<keyword evidence="5 7" id="KW-1133">Transmembrane helix</keyword>
<reference evidence="8 9" key="1">
    <citation type="submission" date="2021-05" db="EMBL/GenBank/DDBJ databases">
        <title>Genome Assembly of Synthetic Allotetraploid Brassica napus Reveals Homoeologous Exchanges between Subgenomes.</title>
        <authorList>
            <person name="Davis J.T."/>
        </authorList>
    </citation>
    <scope>NUCLEOTIDE SEQUENCE [LARGE SCALE GENOMIC DNA]</scope>
    <source>
        <strain evidence="9">cv. Da-Ae</strain>
        <tissue evidence="8">Seedling</tissue>
    </source>
</reference>
<comment type="subcellular location">
    <subcellularLocation>
        <location evidence="2">Endomembrane system</location>
        <topology evidence="2">Multi-pass membrane protein</topology>
    </subcellularLocation>
    <subcellularLocation>
        <location evidence="7">Membrane</location>
        <topology evidence="7">Multi-pass membrane protein</topology>
    </subcellularLocation>
</comment>
<keyword evidence="9" id="KW-1185">Reference proteome</keyword>
<organism evidence="8 9">
    <name type="scientific">Brassica napus</name>
    <name type="common">Rape</name>
    <dbReference type="NCBI Taxonomy" id="3708"/>
    <lineage>
        <taxon>Eukaryota</taxon>
        <taxon>Viridiplantae</taxon>
        <taxon>Streptophyta</taxon>
        <taxon>Embryophyta</taxon>
        <taxon>Tracheophyta</taxon>
        <taxon>Spermatophyta</taxon>
        <taxon>Magnoliopsida</taxon>
        <taxon>eudicotyledons</taxon>
        <taxon>Gunneridae</taxon>
        <taxon>Pentapetalae</taxon>
        <taxon>rosids</taxon>
        <taxon>malvids</taxon>
        <taxon>Brassicales</taxon>
        <taxon>Brassicaceae</taxon>
        <taxon>Brassiceae</taxon>
        <taxon>Brassica</taxon>
    </lineage>
</organism>
<evidence type="ECO:0000256" key="4">
    <source>
        <dbReference type="ARBA" id="ARBA00022692"/>
    </source>
</evidence>
<dbReference type="EMBL" id="JAGKQM010000011">
    <property type="protein sequence ID" value="KAH0902481.1"/>
    <property type="molecule type" value="Genomic_DNA"/>
</dbReference>
<comment type="similarity">
    <text evidence="3 7">Belongs to the PRA1 family.</text>
</comment>
<comment type="caution">
    <text evidence="8">The sequence shown here is derived from an EMBL/GenBank/DDBJ whole genome shotgun (WGS) entry which is preliminary data.</text>
</comment>
<evidence type="ECO:0000256" key="7">
    <source>
        <dbReference type="RuleBase" id="RU363107"/>
    </source>
</evidence>
<comment type="caution">
    <text evidence="7">Lacks conserved residue(s) required for the propagation of feature annotation.</text>
</comment>
<dbReference type="PANTHER" id="PTHR19317">
    <property type="entry name" value="PRENYLATED RAB ACCEPTOR 1-RELATED"/>
    <property type="match status" value="1"/>
</dbReference>
<name>A0ABQ8BE13_BRANA</name>
<proteinExistence type="inferred from homology"/>
<evidence type="ECO:0000256" key="1">
    <source>
        <dbReference type="ARBA" id="ARBA00002501"/>
    </source>
</evidence>
<evidence type="ECO:0000256" key="2">
    <source>
        <dbReference type="ARBA" id="ARBA00004127"/>
    </source>
</evidence>
<evidence type="ECO:0000313" key="8">
    <source>
        <dbReference type="EMBL" id="KAH0902481.1"/>
    </source>
</evidence>
<dbReference type="InterPro" id="IPR004895">
    <property type="entry name" value="Prenylated_rab_accept_PRA1"/>
</dbReference>
<dbReference type="Pfam" id="PF03208">
    <property type="entry name" value="PRA1"/>
    <property type="match status" value="1"/>
</dbReference>
<feature type="transmembrane region" description="Helical" evidence="7">
    <location>
        <begin position="143"/>
        <end position="169"/>
    </location>
</feature>
<gene>
    <name evidence="8" type="ORF">HID58_041984</name>
</gene>
<protein>
    <recommendedName>
        <fullName evidence="7">PRA1 family protein</fullName>
    </recommendedName>
</protein>
<accession>A0ABQ8BE13</accession>
<evidence type="ECO:0000256" key="5">
    <source>
        <dbReference type="ARBA" id="ARBA00022989"/>
    </source>
</evidence>
<evidence type="ECO:0000256" key="6">
    <source>
        <dbReference type="ARBA" id="ARBA00023136"/>
    </source>
</evidence>
<keyword evidence="6 7" id="KW-0472">Membrane</keyword>
<sequence>MAFSPNPLSLSVPDPAFESWLRDSGYLDLLDHRTSAAAAAPAPASSSSSSAAAAPSSASDDVVSSITGGFFASLLSRLVTVSSLLTINPFSKLSADDFSGDTPPWTTGFFGACDSYSFPASSQQARMRVHENIKRFARNYATLFIVFFACALYQMPLALVGLLASLALWELFKYCSDRWEFDRHPSARKLVIGIGQCAWCYSVSCLTNEANLVSLLPPTCSDCGSSDVFECPNGTFLCSCGQLFSYAITRWVQETHSLQETFSRKIKTVILDLAMRCISSFGSSDKQ</sequence>
<keyword evidence="7" id="KW-0813">Transport</keyword>
<dbReference type="Proteomes" id="UP000824890">
    <property type="component" value="Unassembled WGS sequence"/>
</dbReference>
<dbReference type="PANTHER" id="PTHR19317:SF1">
    <property type="entry name" value="PRA1 FAMILY PROTEIN H"/>
    <property type="match status" value="1"/>
</dbReference>
<comment type="function">
    <text evidence="1 7">May be involved in both secretory and endocytic intracellular trafficking in the endosomal/prevacuolar compartments.</text>
</comment>
<keyword evidence="4 7" id="KW-0812">Transmembrane</keyword>
<evidence type="ECO:0000256" key="3">
    <source>
        <dbReference type="ARBA" id="ARBA00006483"/>
    </source>
</evidence>